<evidence type="ECO:0000313" key="2">
    <source>
        <dbReference type="EMBL" id="HIR09592.1"/>
    </source>
</evidence>
<sequence>MDILNTYFPLSFTVRPGDVKSLAVALVIYVLAGAIASILNVVLGWIPLVGVLTQVAAILLWIYAILGSLLAVALFFREEKNF</sequence>
<comment type="caution">
    <text evidence="2">The sequence shown here is derived from an EMBL/GenBank/DDBJ whole genome shotgun (WGS) entry which is preliminary data.</text>
</comment>
<proteinExistence type="predicted"/>
<keyword evidence="1" id="KW-1133">Transmembrane helix</keyword>
<reference evidence="2" key="2">
    <citation type="journal article" date="2021" name="PeerJ">
        <title>Extensive microbial diversity within the chicken gut microbiome revealed by metagenomics and culture.</title>
        <authorList>
            <person name="Gilroy R."/>
            <person name="Ravi A."/>
            <person name="Getino M."/>
            <person name="Pursley I."/>
            <person name="Horton D.L."/>
            <person name="Alikhan N.F."/>
            <person name="Baker D."/>
            <person name="Gharbi K."/>
            <person name="Hall N."/>
            <person name="Watson M."/>
            <person name="Adriaenssens E.M."/>
            <person name="Foster-Nyarko E."/>
            <person name="Jarju S."/>
            <person name="Secka A."/>
            <person name="Antonio M."/>
            <person name="Oren A."/>
            <person name="Chaudhuri R.R."/>
            <person name="La Ragione R."/>
            <person name="Hildebrand F."/>
            <person name="Pallen M.J."/>
        </authorList>
    </citation>
    <scope>NUCLEOTIDE SEQUENCE</scope>
    <source>
        <strain evidence="2">ChiHjej9B8-7071</strain>
    </source>
</reference>
<accession>A0A9D1A795</accession>
<evidence type="ECO:0000256" key="1">
    <source>
        <dbReference type="SAM" id="Phobius"/>
    </source>
</evidence>
<keyword evidence="1" id="KW-0812">Transmembrane</keyword>
<organism evidence="2 3">
    <name type="scientific">Candidatus Avoscillospira stercoripullorum</name>
    <dbReference type="NCBI Taxonomy" id="2840709"/>
    <lineage>
        <taxon>Bacteria</taxon>
        <taxon>Bacillati</taxon>
        <taxon>Bacillota</taxon>
        <taxon>Clostridia</taxon>
        <taxon>Eubacteriales</taxon>
        <taxon>Oscillospiraceae</taxon>
        <taxon>Oscillospiraceae incertae sedis</taxon>
        <taxon>Candidatus Avoscillospira</taxon>
    </lineage>
</organism>
<gene>
    <name evidence="2" type="ORF">IAA70_04220</name>
</gene>
<dbReference type="AlphaFoldDB" id="A0A9D1A795"/>
<protein>
    <submittedName>
        <fullName evidence="2">Uncharacterized protein</fullName>
    </submittedName>
</protein>
<reference evidence="2" key="1">
    <citation type="submission" date="2020-10" db="EMBL/GenBank/DDBJ databases">
        <authorList>
            <person name="Gilroy R."/>
        </authorList>
    </citation>
    <scope>NUCLEOTIDE SEQUENCE</scope>
    <source>
        <strain evidence="2">ChiHjej9B8-7071</strain>
    </source>
</reference>
<evidence type="ECO:0000313" key="3">
    <source>
        <dbReference type="Proteomes" id="UP000824258"/>
    </source>
</evidence>
<feature type="transmembrane region" description="Helical" evidence="1">
    <location>
        <begin position="52"/>
        <end position="76"/>
    </location>
</feature>
<dbReference type="Proteomes" id="UP000824258">
    <property type="component" value="Unassembled WGS sequence"/>
</dbReference>
<keyword evidence="1" id="KW-0472">Membrane</keyword>
<feature type="transmembrane region" description="Helical" evidence="1">
    <location>
        <begin position="21"/>
        <end position="46"/>
    </location>
</feature>
<dbReference type="EMBL" id="DVGD01000128">
    <property type="protein sequence ID" value="HIR09592.1"/>
    <property type="molecule type" value="Genomic_DNA"/>
</dbReference>
<name>A0A9D1A795_9FIRM</name>